<feature type="domain" description="Cation channel sperm-associated auxiliary subunit beta N-terminal" evidence="4">
    <location>
        <begin position="76"/>
        <end position="106"/>
    </location>
</feature>
<dbReference type="PANTHER" id="PTHR14705">
    <property type="entry name" value="CATION CHANNEL SPERM-ASSOCIATED PROTEIN SUBUNIT BETA"/>
    <property type="match status" value="1"/>
</dbReference>
<dbReference type="PANTHER" id="PTHR14705:SF0">
    <property type="entry name" value="CATION CHANNEL SPERM-ASSOCIATED AUXILIARY SUBUNIT BETA"/>
    <property type="match status" value="1"/>
</dbReference>
<evidence type="ECO:0000256" key="2">
    <source>
        <dbReference type="SAM" id="Phobius"/>
    </source>
</evidence>
<dbReference type="Pfam" id="PF22831">
    <property type="entry name" value="CATSPERB_Ig-like"/>
    <property type="match status" value="1"/>
</dbReference>
<evidence type="ECO:0000259" key="3">
    <source>
        <dbReference type="Pfam" id="PF15149"/>
    </source>
</evidence>
<dbReference type="InterPro" id="IPR053904">
    <property type="entry name" value="CATSPERB_Ig-like"/>
</dbReference>
<dbReference type="STRING" id="10029.G3IA18"/>
<evidence type="ECO:0000259" key="6">
    <source>
        <dbReference type="Pfam" id="PF22831"/>
    </source>
</evidence>
<name>G3IA18_CRIGR</name>
<reference evidence="8" key="1">
    <citation type="journal article" date="2011" name="Nat. Biotechnol.">
        <title>The genomic sequence of the Chinese hamster ovary (CHO)-K1 cell line.</title>
        <authorList>
            <person name="Xu X."/>
            <person name="Nagarajan H."/>
            <person name="Lewis N.E."/>
            <person name="Pan S."/>
            <person name="Cai Z."/>
            <person name="Liu X."/>
            <person name="Chen W."/>
            <person name="Xie M."/>
            <person name="Wang W."/>
            <person name="Hammond S."/>
            <person name="Andersen M.R."/>
            <person name="Neff N."/>
            <person name="Passarelli B."/>
            <person name="Koh W."/>
            <person name="Fan H.C."/>
            <person name="Wang J."/>
            <person name="Gui Y."/>
            <person name="Lee K.H."/>
            <person name="Betenbaugh M.J."/>
            <person name="Quake S.R."/>
            <person name="Famili I."/>
            <person name="Palsson B.O."/>
            <person name="Wang J."/>
        </authorList>
    </citation>
    <scope>NUCLEOTIDE SEQUENCE [LARGE SCALE GENOMIC DNA]</scope>
    <source>
        <strain evidence="8">CHO K1 cell line</strain>
    </source>
</reference>
<feature type="domain" description="Cation channel sperm-associated protein subunit beta C-terminal" evidence="3">
    <location>
        <begin position="371"/>
        <end position="437"/>
    </location>
</feature>
<organism evidence="7 8">
    <name type="scientific">Cricetulus griseus</name>
    <name type="common">Chinese hamster</name>
    <name type="synonym">Cricetulus barabensis griseus</name>
    <dbReference type="NCBI Taxonomy" id="10029"/>
    <lineage>
        <taxon>Eukaryota</taxon>
        <taxon>Metazoa</taxon>
        <taxon>Chordata</taxon>
        <taxon>Craniata</taxon>
        <taxon>Vertebrata</taxon>
        <taxon>Euteleostomi</taxon>
        <taxon>Mammalia</taxon>
        <taxon>Eutheria</taxon>
        <taxon>Euarchontoglires</taxon>
        <taxon>Glires</taxon>
        <taxon>Rodentia</taxon>
        <taxon>Myomorpha</taxon>
        <taxon>Muroidea</taxon>
        <taxon>Cricetidae</taxon>
        <taxon>Cricetinae</taxon>
        <taxon>Cricetulus</taxon>
    </lineage>
</organism>
<keyword evidence="2" id="KW-0812">Transmembrane</keyword>
<keyword evidence="2" id="KW-0472">Membrane</keyword>
<dbReference type="Pfam" id="PF21541">
    <property type="entry name" value="CATSPERB_1st"/>
    <property type="match status" value="1"/>
</dbReference>
<dbReference type="InterPro" id="IPR048789">
    <property type="entry name" value="CATSPERB_C"/>
</dbReference>
<dbReference type="GO" id="GO:0036128">
    <property type="term" value="C:CatSper complex"/>
    <property type="evidence" value="ECO:0007669"/>
    <property type="project" value="InterPro"/>
</dbReference>
<dbReference type="InParanoid" id="G3IA18"/>
<dbReference type="Proteomes" id="UP000001075">
    <property type="component" value="Unassembled WGS sequence"/>
</dbReference>
<dbReference type="PaxDb" id="10029-XP_007633816.1"/>
<feature type="domain" description="Cation channel sperm-associated protein subunit beta C-terminal" evidence="3">
    <location>
        <begin position="297"/>
        <end position="334"/>
    </location>
</feature>
<evidence type="ECO:0000259" key="5">
    <source>
        <dbReference type="Pfam" id="PF22830"/>
    </source>
</evidence>
<gene>
    <name evidence="7" type="ORF">I79_020434</name>
</gene>
<dbReference type="EMBL" id="JH001661">
    <property type="protein sequence ID" value="EGW07554.1"/>
    <property type="molecule type" value="Genomic_DNA"/>
</dbReference>
<evidence type="ECO:0000313" key="7">
    <source>
        <dbReference type="EMBL" id="EGW07554.1"/>
    </source>
</evidence>
<dbReference type="eggNOG" id="ENOG502QZ5S">
    <property type="taxonomic scope" value="Eukaryota"/>
</dbReference>
<sequence length="459" mass="51473">MGSKFPYGRCKQFQYSDVCPLLMDGGSGTVIRALAVFGYVGYRRVRIPGVDRSQVSLRRSTEPEQETAPGLPGLVDGDIESVEEWIIKVTMHEGLNIYDTEGTLLDLVRGHLAVFSNTDVEMTVVSPGYSSFLITHIVDEKNALSMATMPHIITSTLYFPVNSWFLYNFGTTTGRTWNISVRPCNYWVQQDDNDVISPSIVKYIDMGNEENYEIKLMPITKGMRILHIPPVGVIVGNPALLEVTTEGYFDITDSYHMKVHIASKFFQKGSTSLALVVWEASSQCYLTTLVPTMKSSCSYLRTMHHIPGRHIPPEHWISGVHKDSQGFNMIKTLPETGKYKQCANARDRAMCNCTEHQKFSHAVAFSDCKEKGSELFHFKVSVIPGVSFCDLHEEFQIYVDEVPLPFPGHVLIAVATSVVLGGLIFVAFLFQLRNIHPLRAFRRYVRGTIAHSSNLSIDS</sequence>
<feature type="region of interest" description="Disordered" evidence="1">
    <location>
        <begin position="53"/>
        <end position="73"/>
    </location>
</feature>
<accession>G3IA18</accession>
<dbReference type="Pfam" id="PF15149">
    <property type="entry name" value="CATSPERB_C"/>
    <property type="match status" value="2"/>
</dbReference>
<evidence type="ECO:0000313" key="8">
    <source>
        <dbReference type="Proteomes" id="UP000001075"/>
    </source>
</evidence>
<dbReference type="InterPro" id="IPR053903">
    <property type="entry name" value="CATSPERB_head"/>
</dbReference>
<dbReference type="InterPro" id="IPR048786">
    <property type="entry name" value="CATSPERB_N"/>
</dbReference>
<evidence type="ECO:0000259" key="4">
    <source>
        <dbReference type="Pfam" id="PF21541"/>
    </source>
</evidence>
<dbReference type="Pfam" id="PF22830">
    <property type="entry name" value="CATSPERB_head"/>
    <property type="match status" value="1"/>
</dbReference>
<feature type="transmembrane region" description="Helical" evidence="2">
    <location>
        <begin position="410"/>
        <end position="432"/>
    </location>
</feature>
<evidence type="ECO:0000256" key="1">
    <source>
        <dbReference type="SAM" id="MobiDB-lite"/>
    </source>
</evidence>
<feature type="domain" description="CATSPERB Ig-like" evidence="6">
    <location>
        <begin position="189"/>
        <end position="295"/>
    </location>
</feature>
<feature type="domain" description="CATSPERB head" evidence="5">
    <location>
        <begin position="110"/>
        <end position="181"/>
    </location>
</feature>
<dbReference type="GO" id="GO:0005929">
    <property type="term" value="C:cilium"/>
    <property type="evidence" value="ECO:0007669"/>
    <property type="project" value="TreeGrafter"/>
</dbReference>
<protein>
    <submittedName>
        <fullName evidence="7">Cation channel sperm-associated protein subunit beta</fullName>
    </submittedName>
</protein>
<keyword evidence="2" id="KW-1133">Transmembrane helix</keyword>
<dbReference type="AlphaFoldDB" id="G3IA18"/>
<proteinExistence type="predicted"/>
<dbReference type="InterPro" id="IPR028748">
    <property type="entry name" value="CATSPERB"/>
</dbReference>